<dbReference type="AlphaFoldDB" id="X1PMC9"/>
<dbReference type="InterPro" id="IPR023577">
    <property type="entry name" value="CYTH_domain"/>
</dbReference>
<dbReference type="InterPro" id="IPR033469">
    <property type="entry name" value="CYTH-like_dom_sf"/>
</dbReference>
<evidence type="ECO:0000313" key="2">
    <source>
        <dbReference type="EMBL" id="GAI32014.1"/>
    </source>
</evidence>
<name>X1PMC9_9ZZZZ</name>
<dbReference type="Pfam" id="PF01928">
    <property type="entry name" value="CYTH"/>
    <property type="match status" value="1"/>
</dbReference>
<dbReference type="EMBL" id="BARV01018293">
    <property type="protein sequence ID" value="GAI32014.1"/>
    <property type="molecule type" value="Genomic_DNA"/>
</dbReference>
<dbReference type="PROSITE" id="PS51707">
    <property type="entry name" value="CYTH"/>
    <property type="match status" value="1"/>
</dbReference>
<dbReference type="SUPFAM" id="SSF55154">
    <property type="entry name" value="CYTH-like phosphatases"/>
    <property type="match status" value="1"/>
</dbReference>
<sequence>MKENICYQEAIFANSVRVLGLLAGVNEYPRIENIQQESLTYSPSHLHEVVFKYRVDLESFQSKLKEHPVMEGKQGVLSLLERHNEVHNDSYFSIEGLGKEYEYLRIRRIKGITLLTLKKRIPTNLGPGIHRQTFEVQVSDADLLKRLLEEFHYPHLFDCIKERSIWLARFRDAETEHSQIIQISLDRVRIGPKKIGDYIEILLYLEDSMK</sequence>
<evidence type="ECO:0000259" key="1">
    <source>
        <dbReference type="PROSITE" id="PS51707"/>
    </source>
</evidence>
<proteinExistence type="predicted"/>
<reference evidence="2" key="1">
    <citation type="journal article" date="2014" name="Front. Microbiol.">
        <title>High frequency of phylogenetically diverse reductive dehalogenase-homologous genes in deep subseafloor sedimentary metagenomes.</title>
        <authorList>
            <person name="Kawai M."/>
            <person name="Futagami T."/>
            <person name="Toyoda A."/>
            <person name="Takaki Y."/>
            <person name="Nishi S."/>
            <person name="Hori S."/>
            <person name="Arai W."/>
            <person name="Tsubouchi T."/>
            <person name="Morono Y."/>
            <person name="Uchiyama I."/>
            <person name="Ito T."/>
            <person name="Fujiyama A."/>
            <person name="Inagaki F."/>
            <person name="Takami H."/>
        </authorList>
    </citation>
    <scope>NUCLEOTIDE SEQUENCE</scope>
    <source>
        <strain evidence="2">Expedition CK06-06</strain>
    </source>
</reference>
<dbReference type="Gene3D" id="2.40.320.10">
    <property type="entry name" value="Hypothetical Protein Pfu-838710-001"/>
    <property type="match status" value="1"/>
</dbReference>
<protein>
    <recommendedName>
        <fullName evidence="1">CYTH domain-containing protein</fullName>
    </recommendedName>
</protein>
<gene>
    <name evidence="2" type="ORF">S06H3_30968</name>
</gene>
<comment type="caution">
    <text evidence="2">The sequence shown here is derived from an EMBL/GenBank/DDBJ whole genome shotgun (WGS) entry which is preliminary data.</text>
</comment>
<organism evidence="2">
    <name type="scientific">marine sediment metagenome</name>
    <dbReference type="NCBI Taxonomy" id="412755"/>
    <lineage>
        <taxon>unclassified sequences</taxon>
        <taxon>metagenomes</taxon>
        <taxon>ecological metagenomes</taxon>
    </lineage>
</organism>
<accession>X1PMC9</accession>
<feature type="domain" description="CYTH" evidence="1">
    <location>
        <begin position="46"/>
        <end position="210"/>
    </location>
</feature>